<dbReference type="Gene3D" id="6.10.30.10">
    <property type="match status" value="1"/>
</dbReference>
<evidence type="ECO:0008006" key="5">
    <source>
        <dbReference type="Google" id="ProtNLM"/>
    </source>
</evidence>
<comment type="caution">
    <text evidence="3">The sequence shown here is derived from an EMBL/GenBank/DDBJ whole genome shotgun (WGS) entry which is preliminary data.</text>
</comment>
<dbReference type="Pfam" id="PF12172">
    <property type="entry name" value="zf-ChsH2"/>
    <property type="match status" value="1"/>
</dbReference>
<evidence type="ECO:0000259" key="2">
    <source>
        <dbReference type="Pfam" id="PF12172"/>
    </source>
</evidence>
<reference evidence="3" key="1">
    <citation type="submission" date="2019-03" db="EMBL/GenBank/DDBJ databases">
        <title>Lake Tanganyika Metagenome-Assembled Genomes (MAGs).</title>
        <authorList>
            <person name="Tran P."/>
        </authorList>
    </citation>
    <scope>NUCLEOTIDE SEQUENCE</scope>
    <source>
        <strain evidence="3">K_DeepCast_65m_m2_066</strain>
    </source>
</reference>
<feature type="domain" description="ChsH2 C-terminal OB-fold" evidence="1">
    <location>
        <begin position="65"/>
        <end position="130"/>
    </location>
</feature>
<dbReference type="InterPro" id="IPR002878">
    <property type="entry name" value="ChsH2_C"/>
</dbReference>
<dbReference type="PANTHER" id="PTHR34075">
    <property type="entry name" value="BLR3430 PROTEIN"/>
    <property type="match status" value="1"/>
</dbReference>
<dbReference type="InterPro" id="IPR052513">
    <property type="entry name" value="Thioester_dehydratase-like"/>
</dbReference>
<dbReference type="Proteomes" id="UP000712673">
    <property type="component" value="Unassembled WGS sequence"/>
</dbReference>
<organism evidence="3 4">
    <name type="scientific">Tectimicrobiota bacterium</name>
    <dbReference type="NCBI Taxonomy" id="2528274"/>
    <lineage>
        <taxon>Bacteria</taxon>
        <taxon>Pseudomonadati</taxon>
        <taxon>Nitrospinota/Tectimicrobiota group</taxon>
        <taxon>Candidatus Tectimicrobiota</taxon>
    </lineage>
</organism>
<dbReference type="SUPFAM" id="SSF50249">
    <property type="entry name" value="Nucleic acid-binding proteins"/>
    <property type="match status" value="1"/>
</dbReference>
<dbReference type="PANTHER" id="PTHR34075:SF5">
    <property type="entry name" value="BLR3430 PROTEIN"/>
    <property type="match status" value="1"/>
</dbReference>
<dbReference type="InterPro" id="IPR012340">
    <property type="entry name" value="NA-bd_OB-fold"/>
</dbReference>
<accession>A0A938B393</accession>
<feature type="domain" description="ChsH2 rubredoxin-like zinc ribbon" evidence="2">
    <location>
        <begin position="26"/>
        <end position="58"/>
    </location>
</feature>
<dbReference type="EMBL" id="VGLS01000164">
    <property type="protein sequence ID" value="MBM3223573.1"/>
    <property type="molecule type" value="Genomic_DNA"/>
</dbReference>
<sequence length="148" mass="16267">MTMTLSDWSQVTRPIPVPNEWTKPFWDAAKQGVLALQRCRSCGHFQHPPYATCVNCISVDLTFEPVPGTGTIYAYSIMYHAGDKRFAAAIPYASIIVELDAAPGALLAGNLLDAPYTEAKVGRRVEVVFQALNEDITLPQFRLAPNQA</sequence>
<dbReference type="InterPro" id="IPR022002">
    <property type="entry name" value="ChsH2_Znr"/>
</dbReference>
<evidence type="ECO:0000313" key="3">
    <source>
        <dbReference type="EMBL" id="MBM3223573.1"/>
    </source>
</evidence>
<name>A0A938B393_UNCTE</name>
<proteinExistence type="predicted"/>
<dbReference type="AlphaFoldDB" id="A0A938B393"/>
<gene>
    <name evidence="3" type="ORF">FJZ47_07215</name>
</gene>
<dbReference type="Pfam" id="PF01796">
    <property type="entry name" value="OB_ChsH2_C"/>
    <property type="match status" value="1"/>
</dbReference>
<evidence type="ECO:0000259" key="1">
    <source>
        <dbReference type="Pfam" id="PF01796"/>
    </source>
</evidence>
<protein>
    <recommendedName>
        <fullName evidence="5">Zn-ribbon domain-containing OB-fold protein</fullName>
    </recommendedName>
</protein>
<evidence type="ECO:0000313" key="4">
    <source>
        <dbReference type="Proteomes" id="UP000712673"/>
    </source>
</evidence>